<keyword evidence="4" id="KW-1185">Reference proteome</keyword>
<dbReference type="PANTHER" id="PTHR10063">
    <property type="entry name" value="TUBERIN"/>
    <property type="match status" value="1"/>
</dbReference>
<dbReference type="GO" id="GO:0046627">
    <property type="term" value="P:negative regulation of insulin receptor signaling pathway"/>
    <property type="evidence" value="ECO:0007669"/>
    <property type="project" value="TreeGrafter"/>
</dbReference>
<evidence type="ECO:0000256" key="1">
    <source>
        <dbReference type="SAM" id="Phobius"/>
    </source>
</evidence>
<dbReference type="InterPro" id="IPR027107">
    <property type="entry name" value="Tuberin/Ral-act_asu"/>
</dbReference>
<sequence>MSTKDKDIKTLDKLKQFFRINKGGQGGYRQKEEFILTVELEKDLCSDSPTNVRIRTIKELFEPVISNRLDETAVVKLWTLLEDMLKDNVNKENRLLVFSFFRTVIQGQYERLGMMRTQFFKLIKTHSIAEDLVPRYVAYFRFFFFYISFIFQSDTSFLFLTFKT</sequence>
<organism evidence="3 4">
    <name type="scientific">Rhynocoris fuscipes</name>
    <dbReference type="NCBI Taxonomy" id="488301"/>
    <lineage>
        <taxon>Eukaryota</taxon>
        <taxon>Metazoa</taxon>
        <taxon>Ecdysozoa</taxon>
        <taxon>Arthropoda</taxon>
        <taxon>Hexapoda</taxon>
        <taxon>Insecta</taxon>
        <taxon>Pterygota</taxon>
        <taxon>Neoptera</taxon>
        <taxon>Paraneoptera</taxon>
        <taxon>Hemiptera</taxon>
        <taxon>Heteroptera</taxon>
        <taxon>Panheteroptera</taxon>
        <taxon>Cimicomorpha</taxon>
        <taxon>Reduviidae</taxon>
        <taxon>Harpactorinae</taxon>
        <taxon>Harpactorini</taxon>
        <taxon>Rhynocoris</taxon>
    </lineage>
</organism>
<keyword evidence="1" id="KW-0472">Membrane</keyword>
<feature type="domain" description="Tuberin N-terminal" evidence="2">
    <location>
        <begin position="51"/>
        <end position="131"/>
    </location>
</feature>
<dbReference type="Proteomes" id="UP001461498">
    <property type="component" value="Unassembled WGS sequence"/>
</dbReference>
<dbReference type="GO" id="GO:0005096">
    <property type="term" value="F:GTPase activator activity"/>
    <property type="evidence" value="ECO:0007669"/>
    <property type="project" value="InterPro"/>
</dbReference>
<reference evidence="3 4" key="1">
    <citation type="submission" date="2022-12" db="EMBL/GenBank/DDBJ databases">
        <title>Chromosome-level genome assembly of true bugs.</title>
        <authorList>
            <person name="Ma L."/>
            <person name="Li H."/>
        </authorList>
    </citation>
    <scope>NUCLEOTIDE SEQUENCE [LARGE SCALE GENOMIC DNA]</scope>
    <source>
        <strain evidence="3">Lab_2022b</strain>
    </source>
</reference>
<gene>
    <name evidence="3" type="ORF">O3M35_006288</name>
</gene>
<dbReference type="GO" id="GO:0051726">
    <property type="term" value="P:regulation of cell cycle"/>
    <property type="evidence" value="ECO:0007669"/>
    <property type="project" value="TreeGrafter"/>
</dbReference>
<dbReference type="GO" id="GO:0051898">
    <property type="term" value="P:negative regulation of phosphatidylinositol 3-kinase/protein kinase B signal transduction"/>
    <property type="evidence" value="ECO:0007669"/>
    <property type="project" value="TreeGrafter"/>
</dbReference>
<dbReference type="PANTHER" id="PTHR10063:SF0">
    <property type="entry name" value="TUBERIN"/>
    <property type="match status" value="1"/>
</dbReference>
<dbReference type="GO" id="GO:0005634">
    <property type="term" value="C:nucleus"/>
    <property type="evidence" value="ECO:0007669"/>
    <property type="project" value="InterPro"/>
</dbReference>
<proteinExistence type="predicted"/>
<name>A0AAW1DDN3_9HEMI</name>
<accession>A0AAW1DDN3</accession>
<keyword evidence="1" id="KW-1133">Transmembrane helix</keyword>
<dbReference type="GO" id="GO:0033596">
    <property type="term" value="C:TSC1-TSC2 complex"/>
    <property type="evidence" value="ECO:0007669"/>
    <property type="project" value="TreeGrafter"/>
</dbReference>
<dbReference type="Pfam" id="PF11864">
    <property type="entry name" value="DUF3384"/>
    <property type="match status" value="1"/>
</dbReference>
<dbReference type="GO" id="GO:0032007">
    <property type="term" value="P:negative regulation of TOR signaling"/>
    <property type="evidence" value="ECO:0007669"/>
    <property type="project" value="TreeGrafter"/>
</dbReference>
<comment type="caution">
    <text evidence="3">The sequence shown here is derived from an EMBL/GenBank/DDBJ whole genome shotgun (WGS) entry which is preliminary data.</text>
</comment>
<dbReference type="GO" id="GO:0030178">
    <property type="term" value="P:negative regulation of Wnt signaling pathway"/>
    <property type="evidence" value="ECO:0007669"/>
    <property type="project" value="TreeGrafter"/>
</dbReference>
<keyword evidence="1" id="KW-0812">Transmembrane</keyword>
<evidence type="ECO:0000259" key="2">
    <source>
        <dbReference type="Pfam" id="PF11864"/>
    </source>
</evidence>
<evidence type="ECO:0000313" key="3">
    <source>
        <dbReference type="EMBL" id="KAK9508826.1"/>
    </source>
</evidence>
<dbReference type="AlphaFoldDB" id="A0AAW1DDN3"/>
<dbReference type="EMBL" id="JAPXFL010000003">
    <property type="protein sequence ID" value="KAK9508826.1"/>
    <property type="molecule type" value="Genomic_DNA"/>
</dbReference>
<evidence type="ECO:0000313" key="4">
    <source>
        <dbReference type="Proteomes" id="UP001461498"/>
    </source>
</evidence>
<feature type="transmembrane region" description="Helical" evidence="1">
    <location>
        <begin position="142"/>
        <end position="162"/>
    </location>
</feature>
<dbReference type="InterPro" id="IPR024584">
    <property type="entry name" value="Tuberin_N"/>
</dbReference>
<protein>
    <recommendedName>
        <fullName evidence="2">Tuberin N-terminal domain-containing protein</fullName>
    </recommendedName>
</protein>